<dbReference type="InterPro" id="IPR037026">
    <property type="entry name" value="Vgr_OB-fold_dom_sf"/>
</dbReference>
<dbReference type="Proteomes" id="UP000011778">
    <property type="component" value="Unassembled WGS sequence"/>
</dbReference>
<dbReference type="AlphaFoldDB" id="M3IGY4"/>
<feature type="domain" description="Phage protein Gp138 N-terminal" evidence="1">
    <location>
        <begin position="32"/>
        <end position="127"/>
    </location>
</feature>
<organism evidence="2 3">
    <name type="scientific">Leptospira interrogans serovar Copenhageni str. LT2050</name>
    <dbReference type="NCBI Taxonomy" id="1001598"/>
    <lineage>
        <taxon>Bacteria</taxon>
        <taxon>Pseudomonadati</taxon>
        <taxon>Spirochaetota</taxon>
        <taxon>Spirochaetia</taxon>
        <taxon>Leptospirales</taxon>
        <taxon>Leptospiraceae</taxon>
        <taxon>Leptospira</taxon>
    </lineage>
</organism>
<reference evidence="2 3" key="1">
    <citation type="submission" date="2013-02" db="EMBL/GenBank/DDBJ databases">
        <authorList>
            <person name="Harkins D.M."/>
            <person name="Durkin A.S."/>
            <person name="Brinkac L.M."/>
            <person name="Haft D.H."/>
            <person name="Selengut J.D."/>
            <person name="Sanka R."/>
            <person name="DePew J."/>
            <person name="Purushe J."/>
            <person name="Tulsiani S.M."/>
            <person name="Graham G.C."/>
            <person name="Burns M.-A."/>
            <person name="Dohnt M.F."/>
            <person name="Smythe L.D."/>
            <person name="McKay D.B."/>
            <person name="Craig S.B."/>
            <person name="Vinetz J.M."/>
            <person name="Sutton G.G."/>
            <person name="Nierman W.C."/>
            <person name="Fouts D.E."/>
        </authorList>
    </citation>
    <scope>NUCLEOTIDE SEQUENCE [LARGE SCALE GENOMIC DNA]</scope>
    <source>
        <strain evidence="2 3">LT2050</strain>
    </source>
</reference>
<gene>
    <name evidence="2" type="ORF">LEP1GSC150_2132</name>
</gene>
<evidence type="ECO:0000313" key="3">
    <source>
        <dbReference type="Proteomes" id="UP000011778"/>
    </source>
</evidence>
<proteinExistence type="predicted"/>
<evidence type="ECO:0000259" key="1">
    <source>
        <dbReference type="Pfam" id="PF18352"/>
    </source>
</evidence>
<dbReference type="Pfam" id="PF18352">
    <property type="entry name" value="Gp138_N"/>
    <property type="match status" value="1"/>
</dbReference>
<name>M3IGY4_LEPIT</name>
<protein>
    <recommendedName>
        <fullName evidence="1">Phage protein Gp138 N-terminal domain-containing protein</fullName>
    </recommendedName>
</protein>
<accession>M3IGY4</accession>
<dbReference type="EMBL" id="AFMD02000459">
    <property type="protein sequence ID" value="EMG19987.1"/>
    <property type="molecule type" value="Genomic_DNA"/>
</dbReference>
<dbReference type="InterPro" id="IPR041599">
    <property type="entry name" value="Gp138_N"/>
</dbReference>
<dbReference type="Gene3D" id="2.40.50.230">
    <property type="entry name" value="Gp5 N-terminal domain"/>
    <property type="match status" value="1"/>
</dbReference>
<evidence type="ECO:0000313" key="2">
    <source>
        <dbReference type="EMBL" id="EMG19987.1"/>
    </source>
</evidence>
<sequence length="237" mass="25507">MFFGIRGETYMTLDKAILAAIQNNVSKIQIGLPGIIESFQPQDMTANVRIPLKKEDDSGQERSFPVLSGIRVGTYWAGDFYIKPDYKRGDKVWISFSTHDISDAIRGIESVASDSLFDLQSACVISGYKGKADIPATTSNLPGLIIAHKEGKSLIQLDGDRIKIQGGIADLTESAVLGETLVKFIKSLIDVFLNNSATFTTNAVPGSPAGLAASVVSQLNVRKSEVEQLLSGKVKLG</sequence>
<comment type="caution">
    <text evidence="2">The sequence shown here is derived from an EMBL/GenBank/DDBJ whole genome shotgun (WGS) entry which is preliminary data.</text>
</comment>